<sequence length="92" mass="9852">MEIKGERVASLLAAGHKVQDICKAENVGKTLVYKVNTLVKNGSDHNSKSGSGQPANMEQKAAIVATVKETTTASCYMVAKSWGRQKRKFGGL</sequence>
<dbReference type="Proteomes" id="UP000595437">
    <property type="component" value="Chromosome 4"/>
</dbReference>
<keyword evidence="2" id="KW-1185">Reference proteome</keyword>
<gene>
    <name evidence="1" type="ORF">FKW44_006395</name>
</gene>
<organism evidence="1 2">
    <name type="scientific">Caligus rogercresseyi</name>
    <name type="common">Sea louse</name>
    <dbReference type="NCBI Taxonomy" id="217165"/>
    <lineage>
        <taxon>Eukaryota</taxon>
        <taxon>Metazoa</taxon>
        <taxon>Ecdysozoa</taxon>
        <taxon>Arthropoda</taxon>
        <taxon>Crustacea</taxon>
        <taxon>Multicrustacea</taxon>
        <taxon>Hexanauplia</taxon>
        <taxon>Copepoda</taxon>
        <taxon>Siphonostomatoida</taxon>
        <taxon>Caligidae</taxon>
        <taxon>Caligus</taxon>
    </lineage>
</organism>
<evidence type="ECO:0000313" key="1">
    <source>
        <dbReference type="EMBL" id="QQP53792.1"/>
    </source>
</evidence>
<reference evidence="2" key="1">
    <citation type="submission" date="2021-01" db="EMBL/GenBank/DDBJ databases">
        <title>Caligus Genome Assembly.</title>
        <authorList>
            <person name="Gallardo-Escarate C."/>
        </authorList>
    </citation>
    <scope>NUCLEOTIDE SEQUENCE [LARGE SCALE GENOMIC DNA]</scope>
</reference>
<name>A0A7T8KD93_CALRO</name>
<protein>
    <submittedName>
        <fullName evidence="1">Uncharacterized protein</fullName>
    </submittedName>
</protein>
<accession>A0A7T8KD93</accession>
<proteinExistence type="predicted"/>
<dbReference type="AlphaFoldDB" id="A0A7T8KD93"/>
<dbReference type="EMBL" id="CP045893">
    <property type="protein sequence ID" value="QQP53792.1"/>
    <property type="molecule type" value="Genomic_DNA"/>
</dbReference>
<evidence type="ECO:0000313" key="2">
    <source>
        <dbReference type="Proteomes" id="UP000595437"/>
    </source>
</evidence>
<feature type="non-terminal residue" evidence="1">
    <location>
        <position position="92"/>
    </location>
</feature>